<name>A0A1S6UAX3_9CAUD</name>
<proteinExistence type="predicted"/>
<organism evidence="1 2">
    <name type="scientific">Serratia phage BF</name>
    <dbReference type="NCBI Taxonomy" id="1962671"/>
    <lineage>
        <taxon>Viruses</taxon>
        <taxon>Duplodnaviria</taxon>
        <taxon>Heunggongvirae</taxon>
        <taxon>Uroviricota</taxon>
        <taxon>Caudoviricetes</taxon>
        <taxon>Eneladusvirus</taxon>
        <taxon>Eneladusvirus BF</taxon>
    </lineage>
</organism>
<dbReference type="EMBL" id="KY630187">
    <property type="protein sequence ID" value="AQW88883.1"/>
    <property type="molecule type" value="Genomic_DNA"/>
</dbReference>
<dbReference type="OrthoDB" id="16825at10239"/>
<gene>
    <name evidence="1" type="ORF">BF_0358</name>
</gene>
<protein>
    <submittedName>
        <fullName evidence="1">Uncharacterized protein</fullName>
    </submittedName>
</protein>
<keyword evidence="2" id="KW-1185">Reference proteome</keyword>
<reference evidence="1" key="1">
    <citation type="submission" date="2017-02" db="EMBL/GenBank/DDBJ databases">
        <title>Genome sequence of Serratia marcescens phage BF.</title>
        <authorList>
            <person name="Casey E."/>
            <person name="Fitzgerald B."/>
            <person name="Mahony J."/>
            <person name="Lugli G."/>
            <person name="Ventura M."/>
            <person name="van Sinderen D."/>
        </authorList>
    </citation>
    <scope>NUCLEOTIDE SEQUENCE [LARGE SCALE GENOMIC DNA]</scope>
</reference>
<dbReference type="Proteomes" id="UP000221837">
    <property type="component" value="Genome"/>
</dbReference>
<evidence type="ECO:0000313" key="2">
    <source>
        <dbReference type="Proteomes" id="UP000221837"/>
    </source>
</evidence>
<accession>A0A1S6UAX3</accession>
<sequence length="104" mass="11582">MKKILMASVMALAVLSTSAVADDDFKTVPLCKVQVCNKIERFSMSLWSHMKDSMGETCMDIVIPKTEAVVGNALSDESRWYQGSSINPTKRSVTRVSQVYKCQE</sequence>
<evidence type="ECO:0000313" key="1">
    <source>
        <dbReference type="EMBL" id="AQW88883.1"/>
    </source>
</evidence>